<reference evidence="1" key="1">
    <citation type="journal article" date="2015" name="Nature">
        <title>Complex archaea that bridge the gap between prokaryotes and eukaryotes.</title>
        <authorList>
            <person name="Spang A."/>
            <person name="Saw J.H."/>
            <person name="Jorgensen S.L."/>
            <person name="Zaremba-Niedzwiedzka K."/>
            <person name="Martijn J."/>
            <person name="Lind A.E."/>
            <person name="van Eijk R."/>
            <person name="Schleper C."/>
            <person name="Guy L."/>
            <person name="Ettema T.J."/>
        </authorList>
    </citation>
    <scope>NUCLEOTIDE SEQUENCE</scope>
</reference>
<dbReference type="EMBL" id="LAZR01059332">
    <property type="protein sequence ID" value="KKK68008.1"/>
    <property type="molecule type" value="Genomic_DNA"/>
</dbReference>
<feature type="non-terminal residue" evidence="1">
    <location>
        <position position="1"/>
    </location>
</feature>
<comment type="caution">
    <text evidence="1">The sequence shown here is derived from an EMBL/GenBank/DDBJ whole genome shotgun (WGS) entry which is preliminary data.</text>
</comment>
<evidence type="ECO:0000313" key="1">
    <source>
        <dbReference type="EMBL" id="KKK68008.1"/>
    </source>
</evidence>
<organism evidence="1">
    <name type="scientific">marine sediment metagenome</name>
    <dbReference type="NCBI Taxonomy" id="412755"/>
    <lineage>
        <taxon>unclassified sequences</taxon>
        <taxon>metagenomes</taxon>
        <taxon>ecological metagenomes</taxon>
    </lineage>
</organism>
<sequence>NALDQLIGNGFVDPVEKGGIRSEGMTGSKYRLSKRWRHFGKRGFKKMDKKTLAL</sequence>
<name>A0A0F8XGK3_9ZZZZ</name>
<dbReference type="AlphaFoldDB" id="A0A0F8XGK3"/>
<gene>
    <name evidence="1" type="ORF">LCGC14_2948360</name>
</gene>
<accession>A0A0F8XGK3</accession>
<protein>
    <submittedName>
        <fullName evidence="1">Uncharacterized protein</fullName>
    </submittedName>
</protein>
<proteinExistence type="predicted"/>